<proteinExistence type="predicted"/>
<keyword evidence="3" id="KW-1185">Reference proteome</keyword>
<dbReference type="AlphaFoldDB" id="A0AAW0EHI0"/>
<dbReference type="EMBL" id="JAWWNJ010000001">
    <property type="protein sequence ID" value="KAK7064877.1"/>
    <property type="molecule type" value="Genomic_DNA"/>
</dbReference>
<organism evidence="2 3">
    <name type="scientific">Favolaschia claudopus</name>
    <dbReference type="NCBI Taxonomy" id="2862362"/>
    <lineage>
        <taxon>Eukaryota</taxon>
        <taxon>Fungi</taxon>
        <taxon>Dikarya</taxon>
        <taxon>Basidiomycota</taxon>
        <taxon>Agaricomycotina</taxon>
        <taxon>Agaricomycetes</taxon>
        <taxon>Agaricomycetidae</taxon>
        <taxon>Agaricales</taxon>
        <taxon>Marasmiineae</taxon>
        <taxon>Mycenaceae</taxon>
        <taxon>Favolaschia</taxon>
    </lineage>
</organism>
<feature type="compositionally biased region" description="Basic and acidic residues" evidence="1">
    <location>
        <begin position="1"/>
        <end position="12"/>
    </location>
</feature>
<reference evidence="2 3" key="1">
    <citation type="journal article" date="2024" name="J Genomics">
        <title>Draft genome sequencing and assembly of Favolaschia claudopus CIRM-BRFM 2984 isolated from oak limbs.</title>
        <authorList>
            <person name="Navarro D."/>
            <person name="Drula E."/>
            <person name="Chaduli D."/>
            <person name="Cazenave R."/>
            <person name="Ahrendt S."/>
            <person name="Wang J."/>
            <person name="Lipzen A."/>
            <person name="Daum C."/>
            <person name="Barry K."/>
            <person name="Grigoriev I.V."/>
            <person name="Favel A."/>
            <person name="Rosso M.N."/>
            <person name="Martin F."/>
        </authorList>
    </citation>
    <scope>NUCLEOTIDE SEQUENCE [LARGE SCALE GENOMIC DNA]</scope>
    <source>
        <strain evidence="2 3">CIRM-BRFM 2984</strain>
    </source>
</reference>
<evidence type="ECO:0000313" key="3">
    <source>
        <dbReference type="Proteomes" id="UP001362999"/>
    </source>
</evidence>
<dbReference type="Proteomes" id="UP001362999">
    <property type="component" value="Unassembled WGS sequence"/>
</dbReference>
<accession>A0AAW0EHI0</accession>
<feature type="region of interest" description="Disordered" evidence="1">
    <location>
        <begin position="1"/>
        <end position="28"/>
    </location>
</feature>
<evidence type="ECO:0000256" key="1">
    <source>
        <dbReference type="SAM" id="MobiDB-lite"/>
    </source>
</evidence>
<name>A0AAW0EHI0_9AGAR</name>
<sequence>MEESREYGRRSAESPPEISAPPPSPVLRAVDPEAEWAAMNTPPSVREMGPGRRHNIFVNDAFVNEVRASLTARRAAVRHALTDVDVRYDNASTEDERAACEKEKQEILLPAISGLERLLILVARQNFLQDMFDAYEAVAATAAEPTEYLTDVSNSPIAASDASNDHPIPPTASDDAYYEYLTDMTEIDEAEKSFERLARVSQNMALDFELSKYSKSKNPLLIAIRPLLIAIHPLLIALFSTRPLLASAVVFPPPTLHTFPPHTVTIPFEPRVGAVLRHKGPIRRSAFGFFKKRRRAAASSCAGVDLEVLEGFREFLMGDIAVGLGSDEEQC</sequence>
<protein>
    <submittedName>
        <fullName evidence="2">Uncharacterized protein</fullName>
    </submittedName>
</protein>
<comment type="caution">
    <text evidence="2">The sequence shown here is derived from an EMBL/GenBank/DDBJ whole genome shotgun (WGS) entry which is preliminary data.</text>
</comment>
<evidence type="ECO:0000313" key="2">
    <source>
        <dbReference type="EMBL" id="KAK7064877.1"/>
    </source>
</evidence>
<gene>
    <name evidence="2" type="ORF">R3P38DRAFT_2757468</name>
</gene>